<name>M0CBB9_9EURY</name>
<organism evidence="1 2">
    <name type="scientific">Halosimplex carlsbadense 2-9-1</name>
    <dbReference type="NCBI Taxonomy" id="797114"/>
    <lineage>
        <taxon>Archaea</taxon>
        <taxon>Methanobacteriati</taxon>
        <taxon>Methanobacteriota</taxon>
        <taxon>Stenosarchaea group</taxon>
        <taxon>Halobacteria</taxon>
        <taxon>Halobacteriales</taxon>
        <taxon>Haloarculaceae</taxon>
        <taxon>Halosimplex</taxon>
    </lineage>
</organism>
<proteinExistence type="predicted"/>
<dbReference type="OrthoDB" id="953at2157"/>
<evidence type="ECO:0000313" key="1">
    <source>
        <dbReference type="EMBL" id="ELZ19933.1"/>
    </source>
</evidence>
<dbReference type="InterPro" id="IPR024747">
    <property type="entry name" value="Pyridox_Oxase-rel"/>
</dbReference>
<dbReference type="STRING" id="797114.C475_21584"/>
<gene>
    <name evidence="1" type="ORF">C475_21584</name>
</gene>
<dbReference type="AlphaFoldDB" id="M0CBB9"/>
<dbReference type="EMBL" id="AOIU01000048">
    <property type="protein sequence ID" value="ELZ19933.1"/>
    <property type="molecule type" value="Genomic_DNA"/>
</dbReference>
<dbReference type="InterPro" id="IPR012349">
    <property type="entry name" value="Split_barrel_FMN-bd"/>
</dbReference>
<dbReference type="Gene3D" id="2.30.110.10">
    <property type="entry name" value="Electron Transport, Fmn-binding Protein, Chain A"/>
    <property type="match status" value="1"/>
</dbReference>
<comment type="caution">
    <text evidence="1">The sequence shown here is derived from an EMBL/GenBank/DDBJ whole genome shotgun (WGS) entry which is preliminary data.</text>
</comment>
<dbReference type="SUPFAM" id="SSF50475">
    <property type="entry name" value="FMN-binding split barrel"/>
    <property type="match status" value="1"/>
</dbReference>
<dbReference type="Pfam" id="PF12900">
    <property type="entry name" value="Pyridox_ox_2"/>
    <property type="match status" value="1"/>
</dbReference>
<accession>M0CBB9</accession>
<dbReference type="RefSeq" id="WP_006885980.1">
    <property type="nucleotide sequence ID" value="NZ_AOIU01000048.1"/>
</dbReference>
<reference evidence="1 2" key="1">
    <citation type="journal article" date="2014" name="PLoS Genet.">
        <title>Phylogenetically driven sequencing of extremely halophilic archaea reveals strategies for static and dynamic osmo-response.</title>
        <authorList>
            <person name="Becker E.A."/>
            <person name="Seitzer P.M."/>
            <person name="Tritt A."/>
            <person name="Larsen D."/>
            <person name="Krusor M."/>
            <person name="Yao A.I."/>
            <person name="Wu D."/>
            <person name="Madern D."/>
            <person name="Eisen J.A."/>
            <person name="Darling A.E."/>
            <person name="Facciotti M.T."/>
        </authorList>
    </citation>
    <scope>NUCLEOTIDE SEQUENCE [LARGE SCALE GENOMIC DNA]</scope>
    <source>
        <strain evidence="1 2">2-9-1</strain>
    </source>
</reference>
<keyword evidence="2" id="KW-1185">Reference proteome</keyword>
<evidence type="ECO:0000313" key="2">
    <source>
        <dbReference type="Proteomes" id="UP000011626"/>
    </source>
</evidence>
<dbReference type="eggNOG" id="arCOG00512">
    <property type="taxonomic scope" value="Archaea"/>
</dbReference>
<dbReference type="Proteomes" id="UP000011626">
    <property type="component" value="Unassembled WGS sequence"/>
</dbReference>
<sequence>MTVDDLTEHGAERMDDEAIASFLSSQRVGVLGLPGEEGGAPAMRPLSFAFDDPDGLYLLYVGGGESRKRDLSDRAESARFLVYSAETAFNWRSVLLTGSIERVSPSTAETLGEETHLPWQPDLLGAVGERGDTSLYRFAIDERAGLRHAGLPEGFDVQAGDGGS</sequence>
<protein>
    <submittedName>
        <fullName evidence="1">Pyridoxamine 5'-phosphate oxidase-like FMN-binding protein</fullName>
    </submittedName>
</protein>